<accession>A0AAP0G1Y6</accession>
<sequence>MSSFSAAFLRHPPPAEKKLSSAARRDAKAHLPQLPRRLVDTYHPADVFTEDALGNPQSPRQVGDIILGYISLLAFAKLWLRWKPPAS</sequence>
<evidence type="ECO:0000313" key="2">
    <source>
        <dbReference type="EMBL" id="KAK8934216.1"/>
    </source>
</evidence>
<protein>
    <submittedName>
        <fullName evidence="2">Uncharacterized protein</fullName>
    </submittedName>
</protein>
<organism evidence="2 3">
    <name type="scientific">Platanthera zijinensis</name>
    <dbReference type="NCBI Taxonomy" id="2320716"/>
    <lineage>
        <taxon>Eukaryota</taxon>
        <taxon>Viridiplantae</taxon>
        <taxon>Streptophyta</taxon>
        <taxon>Embryophyta</taxon>
        <taxon>Tracheophyta</taxon>
        <taxon>Spermatophyta</taxon>
        <taxon>Magnoliopsida</taxon>
        <taxon>Liliopsida</taxon>
        <taxon>Asparagales</taxon>
        <taxon>Orchidaceae</taxon>
        <taxon>Orchidoideae</taxon>
        <taxon>Orchideae</taxon>
        <taxon>Orchidinae</taxon>
        <taxon>Platanthera</taxon>
    </lineage>
</organism>
<proteinExistence type="predicted"/>
<evidence type="ECO:0000313" key="3">
    <source>
        <dbReference type="Proteomes" id="UP001418222"/>
    </source>
</evidence>
<gene>
    <name evidence="2" type="ORF">KSP39_PZI014876</name>
</gene>
<reference evidence="2 3" key="1">
    <citation type="journal article" date="2022" name="Nat. Plants">
        <title>Genomes of leafy and leafless Platanthera orchids illuminate the evolution of mycoheterotrophy.</title>
        <authorList>
            <person name="Li M.H."/>
            <person name="Liu K.W."/>
            <person name="Li Z."/>
            <person name="Lu H.C."/>
            <person name="Ye Q.L."/>
            <person name="Zhang D."/>
            <person name="Wang J.Y."/>
            <person name="Li Y.F."/>
            <person name="Zhong Z.M."/>
            <person name="Liu X."/>
            <person name="Yu X."/>
            <person name="Liu D.K."/>
            <person name="Tu X.D."/>
            <person name="Liu B."/>
            <person name="Hao Y."/>
            <person name="Liao X.Y."/>
            <person name="Jiang Y.T."/>
            <person name="Sun W.H."/>
            <person name="Chen J."/>
            <person name="Chen Y.Q."/>
            <person name="Ai Y."/>
            <person name="Zhai J.W."/>
            <person name="Wu S.S."/>
            <person name="Zhou Z."/>
            <person name="Hsiao Y.Y."/>
            <person name="Wu W.L."/>
            <person name="Chen Y.Y."/>
            <person name="Lin Y.F."/>
            <person name="Hsu J.L."/>
            <person name="Li C.Y."/>
            <person name="Wang Z.W."/>
            <person name="Zhao X."/>
            <person name="Zhong W.Y."/>
            <person name="Ma X.K."/>
            <person name="Ma L."/>
            <person name="Huang J."/>
            <person name="Chen G.Z."/>
            <person name="Huang M.Z."/>
            <person name="Huang L."/>
            <person name="Peng D.H."/>
            <person name="Luo Y.B."/>
            <person name="Zou S.Q."/>
            <person name="Chen S.P."/>
            <person name="Lan S."/>
            <person name="Tsai W.C."/>
            <person name="Van de Peer Y."/>
            <person name="Liu Z.J."/>
        </authorList>
    </citation>
    <scope>NUCLEOTIDE SEQUENCE [LARGE SCALE GENOMIC DNA]</scope>
    <source>
        <strain evidence="2">Lor287</strain>
    </source>
</reference>
<dbReference type="Proteomes" id="UP001418222">
    <property type="component" value="Unassembled WGS sequence"/>
</dbReference>
<name>A0AAP0G1Y6_9ASPA</name>
<feature type="region of interest" description="Disordered" evidence="1">
    <location>
        <begin position="1"/>
        <end position="29"/>
    </location>
</feature>
<comment type="caution">
    <text evidence="2">The sequence shown here is derived from an EMBL/GenBank/DDBJ whole genome shotgun (WGS) entry which is preliminary data.</text>
</comment>
<dbReference type="AlphaFoldDB" id="A0AAP0G1Y6"/>
<keyword evidence="3" id="KW-1185">Reference proteome</keyword>
<feature type="compositionally biased region" description="Basic and acidic residues" evidence="1">
    <location>
        <begin position="13"/>
        <end position="29"/>
    </location>
</feature>
<evidence type="ECO:0000256" key="1">
    <source>
        <dbReference type="SAM" id="MobiDB-lite"/>
    </source>
</evidence>
<dbReference type="EMBL" id="JBBWWQ010000012">
    <property type="protein sequence ID" value="KAK8934216.1"/>
    <property type="molecule type" value="Genomic_DNA"/>
</dbReference>